<dbReference type="Proteomes" id="UP000318661">
    <property type="component" value="Unassembled WGS sequence"/>
</dbReference>
<organism evidence="1 2">
    <name type="scientific">Candidatus Segetimicrobium genomatis</name>
    <dbReference type="NCBI Taxonomy" id="2569760"/>
    <lineage>
        <taxon>Bacteria</taxon>
        <taxon>Bacillati</taxon>
        <taxon>Candidatus Sysuimicrobiota</taxon>
        <taxon>Candidatus Sysuimicrobiia</taxon>
        <taxon>Candidatus Sysuimicrobiales</taxon>
        <taxon>Candidatus Segetimicrobiaceae</taxon>
        <taxon>Candidatus Segetimicrobium</taxon>
    </lineage>
</organism>
<sequence>MNWQEYYSKGLAYQEFLSTYGTPQHQQRWQAVYDRVRLTDAQQALLAGFGREMHLLCLAGTWCGDCVREGPILQRITESSPKISLRFLDRDAHKELAAELAINDGLRIPMVLILSEDYFECARFGERTLATYRKMAAEQLGPACPTGITPPGEDYLAVVTQELLNEAERVQLLLRLSPRLRKKHGD</sequence>
<dbReference type="AlphaFoldDB" id="A0A537LNB9"/>
<reference evidence="1 2" key="1">
    <citation type="journal article" date="2019" name="Nat. Microbiol.">
        <title>Mediterranean grassland soil C-N compound turnover is dependent on rainfall and depth, and is mediated by genomically divergent microorganisms.</title>
        <authorList>
            <person name="Diamond S."/>
            <person name="Andeer P.F."/>
            <person name="Li Z."/>
            <person name="Crits-Christoph A."/>
            <person name="Burstein D."/>
            <person name="Anantharaman K."/>
            <person name="Lane K.R."/>
            <person name="Thomas B.C."/>
            <person name="Pan C."/>
            <person name="Northen T.R."/>
            <person name="Banfield J.F."/>
        </authorList>
    </citation>
    <scope>NUCLEOTIDE SEQUENCE [LARGE SCALE GENOMIC DNA]</scope>
    <source>
        <strain evidence="1">NP_2</strain>
    </source>
</reference>
<dbReference type="InterPro" id="IPR036249">
    <property type="entry name" value="Thioredoxin-like_sf"/>
</dbReference>
<dbReference type="EMBL" id="VBAJ01000054">
    <property type="protein sequence ID" value="TMJ09450.1"/>
    <property type="molecule type" value="Genomic_DNA"/>
</dbReference>
<dbReference type="Gene3D" id="3.40.30.10">
    <property type="entry name" value="Glutaredoxin"/>
    <property type="match status" value="1"/>
</dbReference>
<gene>
    <name evidence="1" type="ORF">E6G99_02640</name>
</gene>
<dbReference type="CDD" id="cd02947">
    <property type="entry name" value="TRX_family"/>
    <property type="match status" value="1"/>
</dbReference>
<proteinExistence type="predicted"/>
<comment type="caution">
    <text evidence="1">The sequence shown here is derived from an EMBL/GenBank/DDBJ whole genome shotgun (WGS) entry which is preliminary data.</text>
</comment>
<evidence type="ECO:0000313" key="2">
    <source>
        <dbReference type="Proteomes" id="UP000318661"/>
    </source>
</evidence>
<accession>A0A537LNB9</accession>
<dbReference type="SUPFAM" id="SSF52833">
    <property type="entry name" value="Thioredoxin-like"/>
    <property type="match status" value="1"/>
</dbReference>
<name>A0A537LNB9_9BACT</name>
<dbReference type="Pfam" id="PF14595">
    <property type="entry name" value="Thioredoxin_9"/>
    <property type="match status" value="1"/>
</dbReference>
<evidence type="ECO:0000313" key="1">
    <source>
        <dbReference type="EMBL" id="TMJ09450.1"/>
    </source>
</evidence>
<protein>
    <submittedName>
        <fullName evidence="1">Thiol reductase thioredoxin</fullName>
    </submittedName>
</protein>